<protein>
    <submittedName>
        <fullName evidence="2">Ribosomal protein S6</fullName>
    </submittedName>
</protein>
<dbReference type="InterPro" id="IPR035386">
    <property type="entry name" value="Arm-DNA-bind_5"/>
</dbReference>
<proteinExistence type="predicted"/>
<evidence type="ECO:0000313" key="3">
    <source>
        <dbReference type="Proteomes" id="UP000541352"/>
    </source>
</evidence>
<dbReference type="AlphaFoldDB" id="A0A7W6ERV8"/>
<keyword evidence="3" id="KW-1185">Reference proteome</keyword>
<dbReference type="Proteomes" id="UP000541352">
    <property type="component" value="Unassembled WGS sequence"/>
</dbReference>
<gene>
    <name evidence="2" type="ORF">FHS57_004132</name>
</gene>
<name>A0A7W6ERV8_9BACT</name>
<feature type="domain" description="Arm DNA-binding" evidence="1">
    <location>
        <begin position="6"/>
        <end position="83"/>
    </location>
</feature>
<evidence type="ECO:0000259" key="1">
    <source>
        <dbReference type="Pfam" id="PF17293"/>
    </source>
</evidence>
<organism evidence="2 3">
    <name type="scientific">Runella defluvii</name>
    <dbReference type="NCBI Taxonomy" id="370973"/>
    <lineage>
        <taxon>Bacteria</taxon>
        <taxon>Pseudomonadati</taxon>
        <taxon>Bacteroidota</taxon>
        <taxon>Cytophagia</taxon>
        <taxon>Cytophagales</taxon>
        <taxon>Spirosomataceae</taxon>
        <taxon>Runella</taxon>
    </lineage>
</organism>
<sequence>MATTNVYLDTRRQLQSGEYPIYLRVTKARKSSYVSLGFSCKKELWDDINNLPKKRHPLYKEITIAIEKAKLEANREILNMHNDDQ</sequence>
<evidence type="ECO:0000313" key="2">
    <source>
        <dbReference type="EMBL" id="MBB3840119.1"/>
    </source>
</evidence>
<accession>A0A7W6ERV8</accession>
<dbReference type="RefSeq" id="WP_183976892.1">
    <property type="nucleotide sequence ID" value="NZ_JACIBY010000009.1"/>
</dbReference>
<comment type="caution">
    <text evidence="2">The sequence shown here is derived from an EMBL/GenBank/DDBJ whole genome shotgun (WGS) entry which is preliminary data.</text>
</comment>
<dbReference type="GO" id="GO:0005840">
    <property type="term" value="C:ribosome"/>
    <property type="evidence" value="ECO:0007669"/>
    <property type="project" value="UniProtKB-KW"/>
</dbReference>
<reference evidence="2 3" key="1">
    <citation type="submission" date="2020-08" db="EMBL/GenBank/DDBJ databases">
        <title>Genomic Encyclopedia of Type Strains, Phase IV (KMG-IV): sequencing the most valuable type-strain genomes for metagenomic binning, comparative biology and taxonomic classification.</title>
        <authorList>
            <person name="Goeker M."/>
        </authorList>
    </citation>
    <scope>NUCLEOTIDE SEQUENCE [LARGE SCALE GENOMIC DNA]</scope>
    <source>
        <strain evidence="2 3">DSM 17976</strain>
    </source>
</reference>
<keyword evidence="2" id="KW-0687">Ribonucleoprotein</keyword>
<dbReference type="EMBL" id="JACIBY010000009">
    <property type="protein sequence ID" value="MBB3840119.1"/>
    <property type="molecule type" value="Genomic_DNA"/>
</dbReference>
<keyword evidence="2" id="KW-0689">Ribosomal protein</keyword>
<dbReference type="Pfam" id="PF17293">
    <property type="entry name" value="Arm-DNA-bind_5"/>
    <property type="match status" value="1"/>
</dbReference>